<evidence type="ECO:0000256" key="5">
    <source>
        <dbReference type="SAM" id="MobiDB-lite"/>
    </source>
</evidence>
<evidence type="ECO:0008006" key="9">
    <source>
        <dbReference type="Google" id="ProtNLM"/>
    </source>
</evidence>
<dbReference type="Proteomes" id="UP000216311">
    <property type="component" value="Unassembled WGS sequence"/>
</dbReference>
<gene>
    <name evidence="7" type="ORF">CGZ93_03335</name>
</gene>
<keyword evidence="8" id="KW-1185">Reference proteome</keyword>
<dbReference type="GO" id="GO:0016020">
    <property type="term" value="C:membrane"/>
    <property type="evidence" value="ECO:0007669"/>
    <property type="project" value="UniProtKB-SubCell"/>
</dbReference>
<comment type="subcellular location">
    <subcellularLocation>
        <location evidence="1">Membrane</location>
        <topology evidence="1">Single-pass membrane protein</topology>
    </subcellularLocation>
</comment>
<name>A0A255H9Y4_9ACTN</name>
<evidence type="ECO:0000256" key="3">
    <source>
        <dbReference type="ARBA" id="ARBA00022989"/>
    </source>
</evidence>
<dbReference type="InterPro" id="IPR007343">
    <property type="entry name" value="Uncharacterised_pept_Zn_put"/>
</dbReference>
<keyword evidence="3 6" id="KW-1133">Transmembrane helix</keyword>
<organism evidence="7 8">
    <name type="scientific">Enemella dayhoffiae</name>
    <dbReference type="NCBI Taxonomy" id="2016507"/>
    <lineage>
        <taxon>Bacteria</taxon>
        <taxon>Bacillati</taxon>
        <taxon>Actinomycetota</taxon>
        <taxon>Actinomycetes</taxon>
        <taxon>Propionibacteriales</taxon>
        <taxon>Propionibacteriaceae</taxon>
        <taxon>Enemella</taxon>
    </lineage>
</organism>
<feature type="transmembrane region" description="Helical" evidence="6">
    <location>
        <begin position="107"/>
        <end position="128"/>
    </location>
</feature>
<dbReference type="AlphaFoldDB" id="A0A255H9Y4"/>
<dbReference type="EMBL" id="NMVQ01000003">
    <property type="protein sequence ID" value="OYO24439.1"/>
    <property type="molecule type" value="Genomic_DNA"/>
</dbReference>
<feature type="compositionally biased region" description="Gly residues" evidence="5">
    <location>
        <begin position="12"/>
        <end position="24"/>
    </location>
</feature>
<feature type="compositionally biased region" description="Low complexity" evidence="5">
    <location>
        <begin position="25"/>
        <end position="36"/>
    </location>
</feature>
<dbReference type="OrthoDB" id="9774900at2"/>
<keyword evidence="2 6" id="KW-0812">Transmembrane</keyword>
<evidence type="ECO:0000256" key="1">
    <source>
        <dbReference type="ARBA" id="ARBA00004167"/>
    </source>
</evidence>
<evidence type="ECO:0000256" key="2">
    <source>
        <dbReference type="ARBA" id="ARBA00022692"/>
    </source>
</evidence>
<dbReference type="Pfam" id="PF04228">
    <property type="entry name" value="Zn_peptidase"/>
    <property type="match status" value="1"/>
</dbReference>
<evidence type="ECO:0000256" key="4">
    <source>
        <dbReference type="ARBA" id="ARBA00023136"/>
    </source>
</evidence>
<evidence type="ECO:0000313" key="7">
    <source>
        <dbReference type="EMBL" id="OYO24439.1"/>
    </source>
</evidence>
<proteinExistence type="predicted"/>
<evidence type="ECO:0000313" key="8">
    <source>
        <dbReference type="Proteomes" id="UP000216311"/>
    </source>
</evidence>
<sequence>MAQTGVGMSQGFSGGPWGQQGGGTPSQSWGQQSFGQPGFGQQGFGQQGFGQGQGFGQPQFGQPQFGQPQFGSPQGQQGWGRQQPGQPGGWGGPQFPTPKPKRSLKPFLIAALAVVGLAIVALVVNSMLQPRYQNDDYTPPAPGDVKPFPDADESEAKAITDDNALYKQRLPVPVRCELRNPNMNVVTATDAEVKDYIDDLMACNMRVWDQPFKGTGKYELVRPIVNIYGASGTSPCGGGKAVGPNAFYCPANQQVYYSRKIHEAHPALAIMAQPHVIDEVMAHEFGHALQGRTLILFANQYQQTKVDKKEALELNRRIEVQADCFAGMYLQSVARSMNYTDKNWQDIQTSVRNGGDDVLSGKPDVWGNHGNAASRLYWFQVGLTSTDIAKCNTMTAPAQYVR</sequence>
<dbReference type="PANTHER" id="PTHR30168:SF0">
    <property type="entry name" value="INNER MEMBRANE PROTEIN"/>
    <property type="match status" value="1"/>
</dbReference>
<keyword evidence="4 6" id="KW-0472">Membrane</keyword>
<accession>A0A255H9Y4</accession>
<reference evidence="7 8" key="1">
    <citation type="submission" date="2017-07" db="EMBL/GenBank/DDBJ databases">
        <title>Draft whole genome sequences of clinical Proprionibacteriaceae strains.</title>
        <authorList>
            <person name="Bernier A.-M."/>
            <person name="Bernard K."/>
            <person name="Domingo M.-C."/>
        </authorList>
    </citation>
    <scope>NUCLEOTIDE SEQUENCE [LARGE SCALE GENOMIC DNA]</scope>
    <source>
        <strain evidence="7 8">NML 130396</strain>
    </source>
</reference>
<protein>
    <recommendedName>
        <fullName evidence="9">Metalloprotease</fullName>
    </recommendedName>
</protein>
<evidence type="ECO:0000256" key="6">
    <source>
        <dbReference type="SAM" id="Phobius"/>
    </source>
</evidence>
<comment type="caution">
    <text evidence="7">The sequence shown here is derived from an EMBL/GenBank/DDBJ whole genome shotgun (WGS) entry which is preliminary data.</text>
</comment>
<feature type="region of interest" description="Disordered" evidence="5">
    <location>
        <begin position="1"/>
        <end position="99"/>
    </location>
</feature>
<feature type="compositionally biased region" description="Gly residues" evidence="5">
    <location>
        <begin position="37"/>
        <end position="55"/>
    </location>
</feature>
<dbReference type="PANTHER" id="PTHR30168">
    <property type="entry name" value="PUTATIVE MEMBRANE PROTEIN YPFJ"/>
    <property type="match status" value="1"/>
</dbReference>
<feature type="compositionally biased region" description="Low complexity" evidence="5">
    <location>
        <begin position="56"/>
        <end position="85"/>
    </location>
</feature>